<dbReference type="Proteomes" id="UP000006085">
    <property type="component" value="Unassembled WGS sequence"/>
</dbReference>
<dbReference type="HOGENOM" id="CLU_2854704_0_0_10"/>
<dbReference type="EMBL" id="AGYA01000031">
    <property type="protein sequence ID" value="EKB55209.1"/>
    <property type="molecule type" value="Genomic_DNA"/>
</dbReference>
<gene>
    <name evidence="1" type="ORF">HMPREF9699_01913</name>
</gene>
<dbReference type="AlphaFoldDB" id="K1MGR8"/>
<organism evidence="1 2">
    <name type="scientific">Bergeyella zoohelcum ATCC 43767</name>
    <dbReference type="NCBI Taxonomy" id="883096"/>
    <lineage>
        <taxon>Bacteria</taxon>
        <taxon>Pseudomonadati</taxon>
        <taxon>Bacteroidota</taxon>
        <taxon>Flavobacteriia</taxon>
        <taxon>Flavobacteriales</taxon>
        <taxon>Weeksellaceae</taxon>
        <taxon>Bergeyella</taxon>
    </lineage>
</organism>
<name>K1MGR8_9FLAO</name>
<comment type="caution">
    <text evidence="1">The sequence shown here is derived from an EMBL/GenBank/DDBJ whole genome shotgun (WGS) entry which is preliminary data.</text>
</comment>
<keyword evidence="2" id="KW-1185">Reference proteome</keyword>
<evidence type="ECO:0000313" key="2">
    <source>
        <dbReference type="Proteomes" id="UP000006085"/>
    </source>
</evidence>
<dbReference type="PATRIC" id="fig|883096.3.peg.1963"/>
<protein>
    <submittedName>
        <fullName evidence="1">Uncharacterized protein</fullName>
    </submittedName>
</protein>
<accession>K1MGR8</accession>
<reference evidence="1 2" key="1">
    <citation type="submission" date="2012-07" db="EMBL/GenBank/DDBJ databases">
        <title>The Genome Sequence of Bergeyella zoohelcum ATCC 43767.</title>
        <authorList>
            <consortium name="The Broad Institute Genome Sequencing Platform"/>
            <person name="Earl A."/>
            <person name="Ward D."/>
            <person name="Feldgarden M."/>
            <person name="Gevers D."/>
            <person name="Huys G."/>
            <person name="Walker B."/>
            <person name="Young S.K."/>
            <person name="Zeng Q."/>
            <person name="Gargeya S."/>
            <person name="Fitzgerald M."/>
            <person name="Haas B."/>
            <person name="Abouelleil A."/>
            <person name="Alvarado L."/>
            <person name="Arachchi H.M."/>
            <person name="Berlin A.M."/>
            <person name="Chapman S.B."/>
            <person name="Goldberg J."/>
            <person name="Griggs A."/>
            <person name="Gujja S."/>
            <person name="Hansen M."/>
            <person name="Howarth C."/>
            <person name="Imamovic A."/>
            <person name="Larimer J."/>
            <person name="McCowen C."/>
            <person name="Montmayeur A."/>
            <person name="Murphy C."/>
            <person name="Neiman D."/>
            <person name="Pearson M."/>
            <person name="Priest M."/>
            <person name="Roberts A."/>
            <person name="Saif S."/>
            <person name="Shea T."/>
            <person name="Sisk P."/>
            <person name="Sykes S."/>
            <person name="Wortman J."/>
            <person name="Nusbaum C."/>
            <person name="Birren B."/>
        </authorList>
    </citation>
    <scope>NUCLEOTIDE SEQUENCE [LARGE SCALE GENOMIC DNA]</scope>
    <source>
        <strain evidence="1 2">ATCC 43767</strain>
    </source>
</reference>
<feature type="non-terminal residue" evidence="1">
    <location>
        <position position="1"/>
    </location>
</feature>
<sequence length="65" mass="7502">LPGYKSAETIKAQGYVDLMETQLTNVEKIEELYLHSIEQDKALKAKDAEIADLKQRLERLEKLIK</sequence>
<proteinExistence type="predicted"/>
<evidence type="ECO:0000313" key="1">
    <source>
        <dbReference type="EMBL" id="EKB55209.1"/>
    </source>
</evidence>